<evidence type="ECO:0000256" key="5">
    <source>
        <dbReference type="NCBIfam" id="TIGR00112"/>
    </source>
</evidence>
<sequence>MWTKTGVKPSIFRENSDVLRETMRNKCLTVVGGGQMARALLCGMLDKGVIAASDVRVVEPSHSGCDWWAKNRPDVPVGDNLASDVAESDIVILAVKPYVIPKVANQSASFWDGKLVISIAAGVTLETLCSLIGHDRVVRVMPNTPSLVGAGASAFCVAADVAADDKAWIESSLQSIGVVAEVEESHMDAVTAVSGSGPAYVCLIVEAMADGGVFAGLPRDLAMKLATQTVLGTAKMIAETGRHPGELKDSVASPGGTTIAALRVLEQNGLRRALIDAVVAAANRSRELK</sequence>
<dbReference type="NCBIfam" id="TIGR00112">
    <property type="entry name" value="proC"/>
    <property type="match status" value="1"/>
</dbReference>
<dbReference type="FunFam" id="1.10.3730.10:FF:000001">
    <property type="entry name" value="Pyrroline-5-carboxylate reductase"/>
    <property type="match status" value="1"/>
</dbReference>
<dbReference type="Proteomes" id="UP000315010">
    <property type="component" value="Unassembled WGS sequence"/>
</dbReference>
<keyword evidence="11" id="KW-1185">Reference proteome</keyword>
<accession>A0A5C5Z4J8</accession>
<evidence type="ECO:0000256" key="1">
    <source>
        <dbReference type="ARBA" id="ARBA00005525"/>
    </source>
</evidence>
<comment type="subcellular location">
    <subcellularLocation>
        <location evidence="4">Cytoplasm</location>
    </subcellularLocation>
</comment>
<evidence type="ECO:0000256" key="2">
    <source>
        <dbReference type="ARBA" id="ARBA00022857"/>
    </source>
</evidence>
<evidence type="ECO:0000256" key="4">
    <source>
        <dbReference type="HAMAP-Rule" id="MF_01925"/>
    </source>
</evidence>
<dbReference type="InterPro" id="IPR036291">
    <property type="entry name" value="NAD(P)-bd_dom_sf"/>
</dbReference>
<evidence type="ECO:0000256" key="3">
    <source>
        <dbReference type="ARBA" id="ARBA00023002"/>
    </source>
</evidence>
<dbReference type="GO" id="GO:0055129">
    <property type="term" value="P:L-proline biosynthetic process"/>
    <property type="evidence" value="ECO:0007669"/>
    <property type="project" value="UniProtKB-UniRule"/>
</dbReference>
<keyword evidence="4 7" id="KW-0028">Amino-acid biosynthesis</keyword>
<keyword evidence="4 7" id="KW-0641">Proline biosynthesis</keyword>
<keyword evidence="4" id="KW-0963">Cytoplasm</keyword>
<evidence type="ECO:0000259" key="8">
    <source>
        <dbReference type="Pfam" id="PF03807"/>
    </source>
</evidence>
<dbReference type="PANTHER" id="PTHR11645">
    <property type="entry name" value="PYRROLINE-5-CARBOXYLATE REDUCTASE"/>
    <property type="match status" value="1"/>
</dbReference>
<dbReference type="PANTHER" id="PTHR11645:SF0">
    <property type="entry name" value="PYRROLINE-5-CARBOXYLATE REDUCTASE 3"/>
    <property type="match status" value="1"/>
</dbReference>
<dbReference type="SUPFAM" id="SSF51735">
    <property type="entry name" value="NAD(P)-binding Rossmann-fold domains"/>
    <property type="match status" value="1"/>
</dbReference>
<evidence type="ECO:0000313" key="10">
    <source>
        <dbReference type="EMBL" id="TWT81937.1"/>
    </source>
</evidence>
<dbReference type="Pfam" id="PF14748">
    <property type="entry name" value="P5CR_dimer"/>
    <property type="match status" value="1"/>
</dbReference>
<dbReference type="InterPro" id="IPR029036">
    <property type="entry name" value="P5CR_dimer"/>
</dbReference>
<evidence type="ECO:0000259" key="9">
    <source>
        <dbReference type="Pfam" id="PF14748"/>
    </source>
</evidence>
<dbReference type="AlphaFoldDB" id="A0A5C5Z4J8"/>
<dbReference type="PIRSF" id="PIRSF000193">
    <property type="entry name" value="Pyrrol-5-carb_rd"/>
    <property type="match status" value="1"/>
</dbReference>
<evidence type="ECO:0000313" key="11">
    <source>
        <dbReference type="Proteomes" id="UP000315010"/>
    </source>
</evidence>
<comment type="catalytic activity">
    <reaction evidence="4 7">
        <text>L-proline + NADP(+) = (S)-1-pyrroline-5-carboxylate + NADPH + 2 H(+)</text>
        <dbReference type="Rhea" id="RHEA:14109"/>
        <dbReference type="ChEBI" id="CHEBI:15378"/>
        <dbReference type="ChEBI" id="CHEBI:17388"/>
        <dbReference type="ChEBI" id="CHEBI:57783"/>
        <dbReference type="ChEBI" id="CHEBI:58349"/>
        <dbReference type="ChEBI" id="CHEBI:60039"/>
        <dbReference type="EC" id="1.5.1.2"/>
    </reaction>
</comment>
<feature type="binding site" evidence="6">
    <location>
        <begin position="94"/>
        <end position="97"/>
    </location>
    <ligand>
        <name>NADP(+)</name>
        <dbReference type="ChEBI" id="CHEBI:58349"/>
    </ligand>
</feature>
<comment type="function">
    <text evidence="4">Catalyzes the reduction of 1-pyrroline-5-carboxylate (PCA) to L-proline.</text>
</comment>
<evidence type="ECO:0000256" key="7">
    <source>
        <dbReference type="RuleBase" id="RU003903"/>
    </source>
</evidence>
<dbReference type="Gene3D" id="3.40.50.720">
    <property type="entry name" value="NAD(P)-binding Rossmann-like Domain"/>
    <property type="match status" value="1"/>
</dbReference>
<dbReference type="UniPathway" id="UPA00098">
    <property type="reaction ID" value="UER00361"/>
</dbReference>
<name>A0A5C5Z4J8_9BACT</name>
<organism evidence="10 11">
    <name type="scientific">Novipirellula herctigrandis</name>
    <dbReference type="NCBI Taxonomy" id="2527986"/>
    <lineage>
        <taxon>Bacteria</taxon>
        <taxon>Pseudomonadati</taxon>
        <taxon>Planctomycetota</taxon>
        <taxon>Planctomycetia</taxon>
        <taxon>Pirellulales</taxon>
        <taxon>Pirellulaceae</taxon>
        <taxon>Novipirellula</taxon>
    </lineage>
</organism>
<dbReference type="InterPro" id="IPR053790">
    <property type="entry name" value="P5CR-like_CS"/>
</dbReference>
<dbReference type="Pfam" id="PF03807">
    <property type="entry name" value="F420_oxidored"/>
    <property type="match status" value="1"/>
</dbReference>
<protein>
    <recommendedName>
        <fullName evidence="4 5">Pyrroline-5-carboxylate reductase</fullName>
        <shortName evidence="4">P5C reductase</shortName>
        <shortName evidence="4">P5CR</shortName>
        <ecNumber evidence="4 5">1.5.1.2</ecNumber>
    </recommendedName>
    <alternativeName>
        <fullName evidence="4">PCA reductase</fullName>
    </alternativeName>
</protein>
<dbReference type="InterPro" id="IPR028939">
    <property type="entry name" value="P5C_Rdtase_cat_N"/>
</dbReference>
<comment type="catalytic activity">
    <reaction evidence="4">
        <text>L-proline + NAD(+) = (S)-1-pyrroline-5-carboxylate + NADH + 2 H(+)</text>
        <dbReference type="Rhea" id="RHEA:14105"/>
        <dbReference type="ChEBI" id="CHEBI:15378"/>
        <dbReference type="ChEBI" id="CHEBI:17388"/>
        <dbReference type="ChEBI" id="CHEBI:57540"/>
        <dbReference type="ChEBI" id="CHEBI:57945"/>
        <dbReference type="ChEBI" id="CHEBI:60039"/>
        <dbReference type="EC" id="1.5.1.2"/>
    </reaction>
</comment>
<feature type="domain" description="Pyrroline-5-carboxylate reductase dimerisation" evidence="9">
    <location>
        <begin position="184"/>
        <end position="288"/>
    </location>
</feature>
<dbReference type="PROSITE" id="PS00521">
    <property type="entry name" value="P5CR"/>
    <property type="match status" value="1"/>
</dbReference>
<proteinExistence type="inferred from homology"/>
<dbReference type="InterPro" id="IPR000304">
    <property type="entry name" value="Pyrroline-COOH_reductase"/>
</dbReference>
<dbReference type="SUPFAM" id="SSF48179">
    <property type="entry name" value="6-phosphogluconate dehydrogenase C-terminal domain-like"/>
    <property type="match status" value="1"/>
</dbReference>
<dbReference type="InterPro" id="IPR008927">
    <property type="entry name" value="6-PGluconate_DH-like_C_sf"/>
</dbReference>
<reference evidence="10 11" key="1">
    <citation type="submission" date="2019-02" db="EMBL/GenBank/DDBJ databases">
        <title>Deep-cultivation of Planctomycetes and their phenomic and genomic characterization uncovers novel biology.</title>
        <authorList>
            <person name="Wiegand S."/>
            <person name="Jogler M."/>
            <person name="Boedeker C."/>
            <person name="Pinto D."/>
            <person name="Vollmers J."/>
            <person name="Rivas-Marin E."/>
            <person name="Kohn T."/>
            <person name="Peeters S.H."/>
            <person name="Heuer A."/>
            <person name="Rast P."/>
            <person name="Oberbeckmann S."/>
            <person name="Bunk B."/>
            <person name="Jeske O."/>
            <person name="Meyerdierks A."/>
            <person name="Storesund J.E."/>
            <person name="Kallscheuer N."/>
            <person name="Luecker S."/>
            <person name="Lage O.M."/>
            <person name="Pohl T."/>
            <person name="Merkel B.J."/>
            <person name="Hornburger P."/>
            <person name="Mueller R.-W."/>
            <person name="Bruemmer F."/>
            <person name="Labrenz M."/>
            <person name="Spormann A.M."/>
            <person name="Op Den Camp H."/>
            <person name="Overmann J."/>
            <person name="Amann R."/>
            <person name="Jetten M.S.M."/>
            <person name="Mascher T."/>
            <person name="Medema M.H."/>
            <person name="Devos D.P."/>
            <person name="Kaster A.-K."/>
            <person name="Ovreas L."/>
            <person name="Rohde M."/>
            <person name="Galperin M.Y."/>
            <person name="Jogler C."/>
        </authorList>
    </citation>
    <scope>NUCLEOTIDE SEQUENCE [LARGE SCALE GENOMIC DNA]</scope>
    <source>
        <strain evidence="10 11">CA13</strain>
    </source>
</reference>
<dbReference type="EMBL" id="SJPJ01000001">
    <property type="protein sequence ID" value="TWT81937.1"/>
    <property type="molecule type" value="Genomic_DNA"/>
</dbReference>
<dbReference type="GO" id="GO:0005737">
    <property type="term" value="C:cytoplasm"/>
    <property type="evidence" value="ECO:0007669"/>
    <property type="project" value="UniProtKB-SubCell"/>
</dbReference>
<dbReference type="HAMAP" id="MF_01925">
    <property type="entry name" value="P5C_reductase"/>
    <property type="match status" value="1"/>
</dbReference>
<comment type="similarity">
    <text evidence="1 4 7">Belongs to the pyrroline-5-carboxylate reductase family.</text>
</comment>
<keyword evidence="3 4" id="KW-0560">Oxidoreductase</keyword>
<comment type="pathway">
    <text evidence="4 7">Amino-acid biosynthesis; L-proline biosynthesis; L-proline from L-glutamate 5-semialdehyde: step 1/1.</text>
</comment>
<evidence type="ECO:0000256" key="6">
    <source>
        <dbReference type="PIRSR" id="PIRSR000193-1"/>
    </source>
</evidence>
<dbReference type="GO" id="GO:0004735">
    <property type="term" value="F:pyrroline-5-carboxylate reductase activity"/>
    <property type="evidence" value="ECO:0007669"/>
    <property type="project" value="UniProtKB-UniRule"/>
</dbReference>
<keyword evidence="2 4" id="KW-0521">NADP</keyword>
<dbReference type="Gene3D" id="1.10.3730.10">
    <property type="entry name" value="ProC C-terminal domain-like"/>
    <property type="match status" value="1"/>
</dbReference>
<gene>
    <name evidence="4 10" type="primary">proC</name>
    <name evidence="10" type="ORF">CA13_33920</name>
</gene>
<comment type="caution">
    <text evidence="10">The sequence shown here is derived from an EMBL/GenBank/DDBJ whole genome shotgun (WGS) entry which is preliminary data.</text>
</comment>
<dbReference type="EC" id="1.5.1.2" evidence="4 5"/>
<feature type="domain" description="Pyrroline-5-carboxylate reductase catalytic N-terminal" evidence="8">
    <location>
        <begin position="29"/>
        <end position="122"/>
    </location>
</feature>